<proteinExistence type="inferred from homology"/>
<dbReference type="CDD" id="cd06261">
    <property type="entry name" value="TM_PBP2"/>
    <property type="match status" value="1"/>
</dbReference>
<comment type="caution">
    <text evidence="9">The sequence shown here is derived from an EMBL/GenBank/DDBJ whole genome shotgun (WGS) entry which is preliminary data.</text>
</comment>
<dbReference type="OrthoDB" id="6637947at2"/>
<dbReference type="GO" id="GO:0071916">
    <property type="term" value="F:dipeptide transmembrane transporter activity"/>
    <property type="evidence" value="ECO:0007669"/>
    <property type="project" value="TreeGrafter"/>
</dbReference>
<evidence type="ECO:0000256" key="5">
    <source>
        <dbReference type="ARBA" id="ARBA00022989"/>
    </source>
</evidence>
<keyword evidence="3" id="KW-1003">Cell membrane</keyword>
<protein>
    <submittedName>
        <fullName evidence="9">ABC transporter permease</fullName>
    </submittedName>
</protein>
<feature type="transmembrane region" description="Helical" evidence="7">
    <location>
        <begin position="215"/>
        <end position="237"/>
    </location>
</feature>
<organism evidence="9 10">
    <name type="scientific">Streptomyces spongiae</name>
    <dbReference type="NCBI Taxonomy" id="565072"/>
    <lineage>
        <taxon>Bacteria</taxon>
        <taxon>Bacillati</taxon>
        <taxon>Actinomycetota</taxon>
        <taxon>Actinomycetes</taxon>
        <taxon>Kitasatosporales</taxon>
        <taxon>Streptomycetaceae</taxon>
        <taxon>Streptomyces</taxon>
    </lineage>
</organism>
<dbReference type="EMBL" id="VJZC01000057">
    <property type="protein sequence ID" value="MPY57791.1"/>
    <property type="molecule type" value="Genomic_DNA"/>
</dbReference>
<dbReference type="InterPro" id="IPR035906">
    <property type="entry name" value="MetI-like_sf"/>
</dbReference>
<evidence type="ECO:0000259" key="8">
    <source>
        <dbReference type="PROSITE" id="PS50928"/>
    </source>
</evidence>
<evidence type="ECO:0000256" key="2">
    <source>
        <dbReference type="ARBA" id="ARBA00022448"/>
    </source>
</evidence>
<evidence type="ECO:0000313" key="9">
    <source>
        <dbReference type="EMBL" id="MPY57791.1"/>
    </source>
</evidence>
<dbReference type="Gene3D" id="1.10.3720.10">
    <property type="entry name" value="MetI-like"/>
    <property type="match status" value="1"/>
</dbReference>
<reference evidence="9 10" key="1">
    <citation type="submission" date="2019-07" db="EMBL/GenBank/DDBJ databases">
        <title>New species of Amycolatopsis and Streptomyces.</title>
        <authorList>
            <person name="Duangmal K."/>
            <person name="Teo W.F.A."/>
            <person name="Lipun K."/>
        </authorList>
    </citation>
    <scope>NUCLEOTIDE SEQUENCE [LARGE SCALE GENOMIC DNA]</scope>
    <source>
        <strain evidence="9 10">NBRC 106415</strain>
    </source>
</reference>
<name>A0A5N8XE87_9ACTN</name>
<keyword evidence="4 7" id="KW-0812">Transmembrane</keyword>
<dbReference type="PANTHER" id="PTHR43386:SF1">
    <property type="entry name" value="D,D-DIPEPTIDE TRANSPORT SYSTEM PERMEASE PROTEIN DDPC-RELATED"/>
    <property type="match status" value="1"/>
</dbReference>
<dbReference type="GO" id="GO:0005886">
    <property type="term" value="C:plasma membrane"/>
    <property type="evidence" value="ECO:0007669"/>
    <property type="project" value="UniProtKB-SubCell"/>
</dbReference>
<dbReference type="InterPro" id="IPR025966">
    <property type="entry name" value="OppC_N"/>
</dbReference>
<dbReference type="Proteomes" id="UP000400924">
    <property type="component" value="Unassembled WGS sequence"/>
</dbReference>
<keyword evidence="5 7" id="KW-1133">Transmembrane helix</keyword>
<evidence type="ECO:0000313" key="10">
    <source>
        <dbReference type="Proteomes" id="UP000400924"/>
    </source>
</evidence>
<dbReference type="SUPFAM" id="SSF161098">
    <property type="entry name" value="MetI-like"/>
    <property type="match status" value="1"/>
</dbReference>
<evidence type="ECO:0000256" key="7">
    <source>
        <dbReference type="RuleBase" id="RU363032"/>
    </source>
</evidence>
<dbReference type="InterPro" id="IPR000515">
    <property type="entry name" value="MetI-like"/>
</dbReference>
<evidence type="ECO:0000256" key="4">
    <source>
        <dbReference type="ARBA" id="ARBA00022692"/>
    </source>
</evidence>
<dbReference type="Pfam" id="PF12911">
    <property type="entry name" value="OppC_N"/>
    <property type="match status" value="1"/>
</dbReference>
<evidence type="ECO:0000256" key="6">
    <source>
        <dbReference type="ARBA" id="ARBA00023136"/>
    </source>
</evidence>
<keyword evidence="2 7" id="KW-0813">Transport</keyword>
<dbReference type="RefSeq" id="WP_152771380.1">
    <property type="nucleotide sequence ID" value="NZ_VJZC01000057.1"/>
</dbReference>
<feature type="transmembrane region" description="Helical" evidence="7">
    <location>
        <begin position="35"/>
        <end position="54"/>
    </location>
</feature>
<feature type="transmembrane region" description="Helical" evidence="7">
    <location>
        <begin position="160"/>
        <end position="177"/>
    </location>
</feature>
<feature type="transmembrane region" description="Helical" evidence="7">
    <location>
        <begin position="131"/>
        <end position="154"/>
    </location>
</feature>
<dbReference type="PANTHER" id="PTHR43386">
    <property type="entry name" value="OLIGOPEPTIDE TRANSPORT SYSTEM PERMEASE PROTEIN APPC"/>
    <property type="match status" value="1"/>
</dbReference>
<feature type="transmembrane region" description="Helical" evidence="7">
    <location>
        <begin position="268"/>
        <end position="292"/>
    </location>
</feature>
<evidence type="ECO:0000256" key="1">
    <source>
        <dbReference type="ARBA" id="ARBA00004651"/>
    </source>
</evidence>
<dbReference type="InterPro" id="IPR050366">
    <property type="entry name" value="BP-dependent_transpt_permease"/>
</dbReference>
<dbReference type="AlphaFoldDB" id="A0A5N8XE87"/>
<comment type="subcellular location">
    <subcellularLocation>
        <location evidence="1 7">Cell membrane</location>
        <topology evidence="1 7">Multi-pass membrane protein</topology>
    </subcellularLocation>
</comment>
<keyword evidence="6 7" id="KW-0472">Membrane</keyword>
<feature type="domain" description="ABC transmembrane type-1" evidence="8">
    <location>
        <begin position="96"/>
        <end position="289"/>
    </location>
</feature>
<keyword evidence="10" id="KW-1185">Reference proteome</keyword>
<dbReference type="PROSITE" id="PS50928">
    <property type="entry name" value="ABC_TM1"/>
    <property type="match status" value="1"/>
</dbReference>
<gene>
    <name evidence="9" type="ORF">FNH08_11610</name>
</gene>
<accession>A0A5N8XE87</accession>
<feature type="transmembrane region" description="Helical" evidence="7">
    <location>
        <begin position="100"/>
        <end position="124"/>
    </location>
</feature>
<dbReference type="Pfam" id="PF00528">
    <property type="entry name" value="BPD_transp_1"/>
    <property type="match status" value="1"/>
</dbReference>
<evidence type="ECO:0000256" key="3">
    <source>
        <dbReference type="ARBA" id="ARBA00022475"/>
    </source>
</evidence>
<sequence length="319" mass="33197">MTVSPPLAPLTPSADRLTWRTALRRLVPANRKARVGLAIIGVYVLVAAVGPWIVQSLMGLSPTELTGDVLQSPSGAHPLGTTQDGSDVLAQLVVGTRTSLLVGALAAVVSTTLSVAVGLIGGYYGGTVDSVLGALTNAFLVLPGLPLVIVLAGYLRGRGGPFAVALVIGLTGWAWGARSKRVQTLSLRGRDFVVGARLLGESNLRIMLVEVLPNLLPVISATLMLSLVTSILAVSGLDFLGIGDLNSVSWGTMLYFAQQRQAMVAGAWWWFVPPGVAITVLGAAAGLVNFGIDELTNPRLRGAGGKAAKTRKPRKKGVR</sequence>
<comment type="similarity">
    <text evidence="7">Belongs to the binding-protein-dependent transport system permease family.</text>
</comment>